<evidence type="ECO:0000259" key="3">
    <source>
        <dbReference type="Pfam" id="PF00535"/>
    </source>
</evidence>
<dbReference type="EC" id="2.4.-.-" evidence="4"/>
<gene>
    <name evidence="4" type="primary">epsJ_1</name>
    <name evidence="4" type="ORF">CNLFYP112_00009</name>
</gene>
<dbReference type="CDD" id="cd00761">
    <property type="entry name" value="Glyco_tranf_GTA_type"/>
    <property type="match status" value="1"/>
</dbReference>
<sequence>MSYKVSVIVPIFNGEKLIVSCLDSIWNQTIESIEILCINDGSSDQTMNVLEKYKSQHPDTDKKRIKIIDKENGGPSSARNAGIDIAEGIYIGFVDADDYIEPEMYKCLIDIADENELDVVLCNILNCYSDGRECASQEKVPTDQLLNRENILRMICPTLMGEDVFGGPCNRIYRRTFIEKFHIRMPNDIGYGEDAVFQMQVFDNLERTWFDSHCYYRYIHREGSQSSAKPARFKNTLEPLYVIRREYGRKWSISKQDISTYFVYCTIMDIVNTLKSEIDSDKREYMRYLLHNKNFFEALQLSDIKKDTYTLKIWLLFKLLKYTVKRK</sequence>
<feature type="domain" description="Glycosyltransferase 2-like" evidence="3">
    <location>
        <begin position="6"/>
        <end position="180"/>
    </location>
</feature>
<dbReference type="Gene3D" id="3.90.550.10">
    <property type="entry name" value="Spore Coat Polysaccharide Biosynthesis Protein SpsA, Chain A"/>
    <property type="match status" value="1"/>
</dbReference>
<proteinExistence type="predicted"/>
<keyword evidence="2 4" id="KW-0808">Transferase</keyword>
<evidence type="ECO:0000256" key="1">
    <source>
        <dbReference type="ARBA" id="ARBA00022676"/>
    </source>
</evidence>
<accession>A0A6N2R750</accession>
<dbReference type="InterPro" id="IPR001173">
    <property type="entry name" value="Glyco_trans_2-like"/>
</dbReference>
<name>A0A6N2R750_9FIRM</name>
<dbReference type="PANTHER" id="PTHR22916">
    <property type="entry name" value="GLYCOSYLTRANSFERASE"/>
    <property type="match status" value="1"/>
</dbReference>
<reference evidence="4" key="1">
    <citation type="submission" date="2019-11" db="EMBL/GenBank/DDBJ databases">
        <authorList>
            <person name="Feng L."/>
        </authorList>
    </citation>
    <scope>NUCLEOTIDE SEQUENCE</scope>
    <source>
        <strain evidence="4">CnexileLFYP112</strain>
    </source>
</reference>
<dbReference type="EMBL" id="CACRTG010000001">
    <property type="protein sequence ID" value="VYS76544.1"/>
    <property type="molecule type" value="Genomic_DNA"/>
</dbReference>
<organism evidence="4">
    <name type="scientific">[Clostridium] nexile</name>
    <dbReference type="NCBI Taxonomy" id="29361"/>
    <lineage>
        <taxon>Bacteria</taxon>
        <taxon>Bacillati</taxon>
        <taxon>Bacillota</taxon>
        <taxon>Clostridia</taxon>
        <taxon>Lachnospirales</taxon>
        <taxon>Lachnospiraceae</taxon>
        <taxon>Tyzzerella</taxon>
    </lineage>
</organism>
<protein>
    <submittedName>
        <fullName evidence="4">Putative glycosyltransferase EpsJ</fullName>
        <ecNumber evidence="4">2.4.-.-</ecNumber>
    </submittedName>
</protein>
<dbReference type="GO" id="GO:0016757">
    <property type="term" value="F:glycosyltransferase activity"/>
    <property type="evidence" value="ECO:0007669"/>
    <property type="project" value="UniProtKB-KW"/>
</dbReference>
<evidence type="ECO:0000313" key="4">
    <source>
        <dbReference type="EMBL" id="VYS76544.1"/>
    </source>
</evidence>
<keyword evidence="1 4" id="KW-0328">Glycosyltransferase</keyword>
<evidence type="ECO:0000256" key="2">
    <source>
        <dbReference type="ARBA" id="ARBA00022679"/>
    </source>
</evidence>
<dbReference type="InterPro" id="IPR029044">
    <property type="entry name" value="Nucleotide-diphossugar_trans"/>
</dbReference>
<dbReference type="AlphaFoldDB" id="A0A6N2R750"/>
<dbReference type="Pfam" id="PF00535">
    <property type="entry name" value="Glycos_transf_2"/>
    <property type="match status" value="1"/>
</dbReference>
<dbReference type="PANTHER" id="PTHR22916:SF51">
    <property type="entry name" value="GLYCOSYLTRANSFERASE EPSH-RELATED"/>
    <property type="match status" value="1"/>
</dbReference>
<dbReference type="SUPFAM" id="SSF53448">
    <property type="entry name" value="Nucleotide-diphospho-sugar transferases"/>
    <property type="match status" value="1"/>
</dbReference>